<name>A0A6L2LB95_TANCI</name>
<dbReference type="Pfam" id="PF00078">
    <property type="entry name" value="RVT_1"/>
    <property type="match status" value="1"/>
</dbReference>
<dbReference type="InterPro" id="IPR043502">
    <property type="entry name" value="DNA/RNA_pol_sf"/>
</dbReference>
<dbReference type="InterPro" id="IPR043128">
    <property type="entry name" value="Rev_trsase/Diguanyl_cyclase"/>
</dbReference>
<dbReference type="PANTHER" id="PTHR24559:SF427">
    <property type="entry name" value="RNA-DIRECTED DNA POLYMERASE"/>
    <property type="match status" value="1"/>
</dbReference>
<sequence length="204" mass="24015">MDLMNRVCKSYVDKFVIIFIDDILIYSKSKEEHAEHLKLILELLNKEKLYAKFLKYYFWLSRVQFFGHVIESEGIHIAKPMMKLTQENMKYDWSEKEEAVLLLLKQKLYSVEILALPEGCENFMVYCDGSRKGLGVVSIQKKKVIAYASHQLKIYEKNYTTHNLELGANELNMRQRRWLEPLSDYDSKIHYHLGKANVVVDALS</sequence>
<comment type="caution">
    <text evidence="3">The sequence shown here is derived from an EMBL/GenBank/DDBJ whole genome shotgun (WGS) entry which is preliminary data.</text>
</comment>
<reference evidence="3" key="1">
    <citation type="journal article" date="2019" name="Sci. Rep.">
        <title>Draft genome of Tanacetum cinerariifolium, the natural source of mosquito coil.</title>
        <authorList>
            <person name="Yamashiro T."/>
            <person name="Shiraishi A."/>
            <person name="Satake H."/>
            <person name="Nakayama K."/>
        </authorList>
    </citation>
    <scope>NUCLEOTIDE SEQUENCE</scope>
</reference>
<feature type="domain" description="Reverse transcriptase" evidence="1">
    <location>
        <begin position="4"/>
        <end position="69"/>
    </location>
</feature>
<accession>A0A6L2LB95</accession>
<protein>
    <submittedName>
        <fullName evidence="3">Retrotransposon protein, putative, Ty3-gypsy subclass</fullName>
    </submittedName>
</protein>
<dbReference type="Pfam" id="PF17919">
    <property type="entry name" value="RT_RNaseH_2"/>
    <property type="match status" value="1"/>
</dbReference>
<evidence type="ECO:0000259" key="1">
    <source>
        <dbReference type="Pfam" id="PF00078"/>
    </source>
</evidence>
<dbReference type="AlphaFoldDB" id="A0A6L2LB95"/>
<gene>
    <name evidence="3" type="ORF">Tci_031009</name>
</gene>
<proteinExistence type="predicted"/>
<dbReference type="SUPFAM" id="SSF56672">
    <property type="entry name" value="DNA/RNA polymerases"/>
    <property type="match status" value="1"/>
</dbReference>
<dbReference type="Gene3D" id="3.30.70.270">
    <property type="match status" value="1"/>
</dbReference>
<dbReference type="InterPro" id="IPR041577">
    <property type="entry name" value="RT_RNaseH_2"/>
</dbReference>
<evidence type="ECO:0000259" key="2">
    <source>
        <dbReference type="Pfam" id="PF17919"/>
    </source>
</evidence>
<dbReference type="InterPro" id="IPR000477">
    <property type="entry name" value="RT_dom"/>
</dbReference>
<organism evidence="3">
    <name type="scientific">Tanacetum cinerariifolium</name>
    <name type="common">Dalmatian daisy</name>
    <name type="synonym">Chrysanthemum cinerariifolium</name>
    <dbReference type="NCBI Taxonomy" id="118510"/>
    <lineage>
        <taxon>Eukaryota</taxon>
        <taxon>Viridiplantae</taxon>
        <taxon>Streptophyta</taxon>
        <taxon>Embryophyta</taxon>
        <taxon>Tracheophyta</taxon>
        <taxon>Spermatophyta</taxon>
        <taxon>Magnoliopsida</taxon>
        <taxon>eudicotyledons</taxon>
        <taxon>Gunneridae</taxon>
        <taxon>Pentapetalae</taxon>
        <taxon>asterids</taxon>
        <taxon>campanulids</taxon>
        <taxon>Asterales</taxon>
        <taxon>Asteraceae</taxon>
        <taxon>Asteroideae</taxon>
        <taxon>Anthemideae</taxon>
        <taxon>Anthemidinae</taxon>
        <taxon>Tanacetum</taxon>
    </lineage>
</organism>
<dbReference type="InterPro" id="IPR053134">
    <property type="entry name" value="RNA-dir_DNA_polymerase"/>
</dbReference>
<evidence type="ECO:0000313" key="3">
    <source>
        <dbReference type="EMBL" id="GEU59031.1"/>
    </source>
</evidence>
<dbReference type="PANTHER" id="PTHR24559">
    <property type="entry name" value="TRANSPOSON TY3-I GAG-POL POLYPROTEIN"/>
    <property type="match status" value="1"/>
</dbReference>
<dbReference type="EMBL" id="BKCJ010004102">
    <property type="protein sequence ID" value="GEU59031.1"/>
    <property type="molecule type" value="Genomic_DNA"/>
</dbReference>
<feature type="domain" description="Reverse transcriptase/retrotransposon-derived protein RNase H-like" evidence="2">
    <location>
        <begin position="93"/>
        <end position="168"/>
    </location>
</feature>